<dbReference type="InterPro" id="IPR007356">
    <property type="entry name" value="tRNA_m1G_MeTrfase_euk"/>
</dbReference>
<dbReference type="GO" id="GO:0005654">
    <property type="term" value="C:nucleoplasm"/>
    <property type="evidence" value="ECO:0007669"/>
    <property type="project" value="TreeGrafter"/>
</dbReference>
<evidence type="ECO:0000313" key="8">
    <source>
        <dbReference type="Proteomes" id="UP000324222"/>
    </source>
</evidence>
<evidence type="ECO:0000256" key="5">
    <source>
        <dbReference type="SAM" id="SignalP"/>
    </source>
</evidence>
<dbReference type="GO" id="GO:0008168">
    <property type="term" value="F:methyltransferase activity"/>
    <property type="evidence" value="ECO:0007669"/>
    <property type="project" value="UniProtKB-KW"/>
</dbReference>
<feature type="region of interest" description="Disordered" evidence="4">
    <location>
        <begin position="183"/>
        <end position="202"/>
    </location>
</feature>
<organism evidence="7 8">
    <name type="scientific">Portunus trituberculatus</name>
    <name type="common">Swimming crab</name>
    <name type="synonym">Neptunus trituberculatus</name>
    <dbReference type="NCBI Taxonomy" id="210409"/>
    <lineage>
        <taxon>Eukaryota</taxon>
        <taxon>Metazoa</taxon>
        <taxon>Ecdysozoa</taxon>
        <taxon>Arthropoda</taxon>
        <taxon>Crustacea</taxon>
        <taxon>Multicrustacea</taxon>
        <taxon>Malacostraca</taxon>
        <taxon>Eumalacostraca</taxon>
        <taxon>Eucarida</taxon>
        <taxon>Decapoda</taxon>
        <taxon>Pleocyemata</taxon>
        <taxon>Brachyura</taxon>
        <taxon>Eubrachyura</taxon>
        <taxon>Portunoidea</taxon>
        <taxon>Portunidae</taxon>
        <taxon>Portuninae</taxon>
        <taxon>Portunus</taxon>
    </lineage>
</organism>
<keyword evidence="1" id="KW-0489">Methyltransferase</keyword>
<evidence type="ECO:0000313" key="7">
    <source>
        <dbReference type="EMBL" id="MPC73928.1"/>
    </source>
</evidence>
<feature type="signal peptide" evidence="5">
    <location>
        <begin position="1"/>
        <end position="17"/>
    </location>
</feature>
<dbReference type="EMBL" id="VSRR010037832">
    <property type="protein sequence ID" value="MPC73928.1"/>
    <property type="molecule type" value="Genomic_DNA"/>
</dbReference>
<dbReference type="PANTHER" id="PTHR13563:SF5">
    <property type="entry name" value="TRNA METHYLTRANSFERASE 10 HOMOLOG C"/>
    <property type="match status" value="1"/>
</dbReference>
<protein>
    <submittedName>
        <fullName evidence="7">Mitochondrial ribonuclease P protein 1</fullName>
    </submittedName>
</protein>
<proteinExistence type="predicted"/>
<evidence type="ECO:0000256" key="4">
    <source>
        <dbReference type="SAM" id="MobiDB-lite"/>
    </source>
</evidence>
<dbReference type="GO" id="GO:0070131">
    <property type="term" value="P:positive regulation of mitochondrial translation"/>
    <property type="evidence" value="ECO:0007669"/>
    <property type="project" value="TreeGrafter"/>
</dbReference>
<feature type="chain" id="PRO_5023016114" evidence="5">
    <location>
        <begin position="18"/>
        <end position="202"/>
    </location>
</feature>
<feature type="domain" description="SAM-dependent MTase TRM10-type" evidence="6">
    <location>
        <begin position="1"/>
        <end position="140"/>
    </location>
</feature>
<dbReference type="GO" id="GO:0032259">
    <property type="term" value="P:methylation"/>
    <property type="evidence" value="ECO:0007669"/>
    <property type="project" value="UniProtKB-KW"/>
</dbReference>
<name>A0A5B7HYZ0_PORTR</name>
<evidence type="ECO:0000256" key="1">
    <source>
        <dbReference type="ARBA" id="ARBA00022603"/>
    </source>
</evidence>
<dbReference type="PROSITE" id="PS51675">
    <property type="entry name" value="SAM_MT_TRM10"/>
    <property type="match status" value="1"/>
</dbReference>
<evidence type="ECO:0000256" key="2">
    <source>
        <dbReference type="ARBA" id="ARBA00022679"/>
    </source>
</evidence>
<dbReference type="GO" id="GO:0005739">
    <property type="term" value="C:mitochondrion"/>
    <property type="evidence" value="ECO:0007669"/>
    <property type="project" value="TreeGrafter"/>
</dbReference>
<dbReference type="Gene3D" id="3.40.1280.30">
    <property type="match status" value="1"/>
</dbReference>
<gene>
    <name evidence="7" type="primary">trmt10c_0</name>
    <name evidence="7" type="ORF">E2C01_068271</name>
</gene>
<dbReference type="AlphaFoldDB" id="A0A5B7HYZ0"/>
<dbReference type="PANTHER" id="PTHR13563">
    <property type="entry name" value="TRNA (GUANINE-9-) METHYLTRANSFERASE"/>
    <property type="match status" value="1"/>
</dbReference>
<dbReference type="GO" id="GO:0000049">
    <property type="term" value="F:tRNA binding"/>
    <property type="evidence" value="ECO:0007669"/>
    <property type="project" value="TreeGrafter"/>
</dbReference>
<evidence type="ECO:0000256" key="3">
    <source>
        <dbReference type="ARBA" id="ARBA00022691"/>
    </source>
</evidence>
<dbReference type="InterPro" id="IPR028564">
    <property type="entry name" value="MT_TRM10-typ"/>
</dbReference>
<dbReference type="Proteomes" id="UP000324222">
    <property type="component" value="Unassembled WGS sequence"/>
</dbReference>
<dbReference type="OrthoDB" id="9976048at2759"/>
<dbReference type="InterPro" id="IPR038459">
    <property type="entry name" value="MT_TRM10-typ_sf"/>
</dbReference>
<keyword evidence="5" id="KW-0732">Signal</keyword>
<comment type="caution">
    <text evidence="7">The sequence shown here is derived from an EMBL/GenBank/DDBJ whole genome shotgun (WGS) entry which is preliminary data.</text>
</comment>
<accession>A0A5B7HYZ0</accession>
<sequence length="202" mass="22898">MYFFLFALYFLSQLQQPEYPLIINPKSYLKKYPKEQLVYLTPHCQEELLVYDHNAVYIIGGIVDKSSGEPLTLAKAKREGVRMQKLPLDSPIDGSQLSQVLYPVSSYIIVLAGNIRAPTVQALYWMRIDMADFPRRPRQEKRILSLAEAIVMVLESGEYVDSNSDDSSGEEYVPTAEDLEEMKPVILPSSRRGSGVSARSYP</sequence>
<evidence type="ECO:0000259" key="6">
    <source>
        <dbReference type="PROSITE" id="PS51675"/>
    </source>
</evidence>
<keyword evidence="8" id="KW-1185">Reference proteome</keyword>
<reference evidence="7 8" key="1">
    <citation type="submission" date="2019-05" db="EMBL/GenBank/DDBJ databases">
        <title>Another draft genome of Portunus trituberculatus and its Hox gene families provides insights of decapod evolution.</title>
        <authorList>
            <person name="Jeong J.-H."/>
            <person name="Song I."/>
            <person name="Kim S."/>
            <person name="Choi T."/>
            <person name="Kim D."/>
            <person name="Ryu S."/>
            <person name="Kim W."/>
        </authorList>
    </citation>
    <scope>NUCLEOTIDE SEQUENCE [LARGE SCALE GENOMIC DNA]</scope>
    <source>
        <tissue evidence="7">Muscle</tissue>
    </source>
</reference>
<feature type="compositionally biased region" description="Low complexity" evidence="4">
    <location>
        <begin position="189"/>
        <end position="202"/>
    </location>
</feature>
<keyword evidence="2" id="KW-0808">Transferase</keyword>
<dbReference type="GO" id="GO:0097745">
    <property type="term" value="P:mitochondrial tRNA 5'-end processing"/>
    <property type="evidence" value="ECO:0007669"/>
    <property type="project" value="TreeGrafter"/>
</dbReference>
<keyword evidence="3" id="KW-0949">S-adenosyl-L-methionine</keyword>